<accession>A0A3B0VJU4</accession>
<feature type="transmembrane region" description="Helical" evidence="5">
    <location>
        <begin position="38"/>
        <end position="59"/>
    </location>
</feature>
<sequence length="480" mass="51901">MIFSLQDVIALLPELIIVGAACLLLVIDPLFKKCRGLVGVISIVVIIAAAIATCCLLHGDMAGGTFFAGMYKIDAYSAFFKMIFYGATVLVMLMSFQYVKTKDINMGEYYILMLFSLAGMMILASAVDLLTIYVGLELMSIPVYVLAGFRQSSRKSNEGAMKYIILGAFSSGILLYGISFIYGLTGTTELVGIAAALKDPVISMPALSIALVMLIAGFAFKVAGVPFHMWAPDAYEGAPTPITAFMSVGVKAASFAVLLRVFLVGLAPVYDQWVIILIVISVLSMAYGNFVAISQKSLKRMLAYSSIGHAGYAMLGLIAGTPEGVSSVLFYMVVYAFMNIGAFAVIILLSINGKSDRIENYRGLGKTNKLVALLMMIFLFSLAGIPPMAGFMGKFFVFKALLGQGMVPLAIFAVLMSAVAAYFYLRVIMVMYMKEPEGEFQMYKPTCLCFVILLTVVATIWHGVYPTMLIDLARLASGII</sequence>
<keyword evidence="7" id="KW-0560">Oxidoreductase</keyword>
<dbReference type="GO" id="GO:0042773">
    <property type="term" value="P:ATP synthesis coupled electron transport"/>
    <property type="evidence" value="ECO:0007669"/>
    <property type="project" value="InterPro"/>
</dbReference>
<feature type="transmembrane region" description="Helical" evidence="5">
    <location>
        <begin position="79"/>
        <end position="99"/>
    </location>
</feature>
<evidence type="ECO:0000256" key="4">
    <source>
        <dbReference type="ARBA" id="ARBA00023136"/>
    </source>
</evidence>
<reference evidence="7" key="1">
    <citation type="submission" date="2018-06" db="EMBL/GenBank/DDBJ databases">
        <authorList>
            <person name="Zhirakovskaya E."/>
        </authorList>
    </citation>
    <scope>NUCLEOTIDE SEQUENCE</scope>
</reference>
<dbReference type="PRINTS" id="PR01434">
    <property type="entry name" value="NADHDHGNASE5"/>
</dbReference>
<keyword evidence="7" id="KW-0830">Ubiquinone</keyword>
<dbReference type="GO" id="GO:0008137">
    <property type="term" value="F:NADH dehydrogenase (ubiquinone) activity"/>
    <property type="evidence" value="ECO:0007669"/>
    <property type="project" value="InterPro"/>
</dbReference>
<feature type="transmembrane region" description="Helical" evidence="5">
    <location>
        <begin position="12"/>
        <end position="31"/>
    </location>
</feature>
<evidence type="ECO:0000256" key="1">
    <source>
        <dbReference type="ARBA" id="ARBA00004141"/>
    </source>
</evidence>
<evidence type="ECO:0000256" key="3">
    <source>
        <dbReference type="ARBA" id="ARBA00022989"/>
    </source>
</evidence>
<dbReference type="InterPro" id="IPR001750">
    <property type="entry name" value="ND/Mrp_TM"/>
</dbReference>
<dbReference type="GO" id="GO:0016020">
    <property type="term" value="C:membrane"/>
    <property type="evidence" value="ECO:0007669"/>
    <property type="project" value="UniProtKB-SubCell"/>
</dbReference>
<evidence type="ECO:0000313" key="7">
    <source>
        <dbReference type="EMBL" id="VAW39302.1"/>
    </source>
</evidence>
<protein>
    <submittedName>
        <fullName evidence="7">NADH-ubiquinone oxidoreductase chain N</fullName>
        <ecNumber evidence="7">1.6.5.3</ecNumber>
    </submittedName>
</protein>
<keyword evidence="4 5" id="KW-0472">Membrane</keyword>
<evidence type="ECO:0000259" key="6">
    <source>
        <dbReference type="Pfam" id="PF00361"/>
    </source>
</evidence>
<keyword evidence="3 5" id="KW-1133">Transmembrane helix</keyword>
<feature type="transmembrane region" description="Helical" evidence="5">
    <location>
        <begin position="244"/>
        <end position="267"/>
    </location>
</feature>
<dbReference type="Pfam" id="PF00361">
    <property type="entry name" value="Proton_antipo_M"/>
    <property type="match status" value="1"/>
</dbReference>
<feature type="transmembrane region" description="Helical" evidence="5">
    <location>
        <begin position="161"/>
        <end position="182"/>
    </location>
</feature>
<feature type="transmembrane region" description="Helical" evidence="5">
    <location>
        <begin position="130"/>
        <end position="149"/>
    </location>
</feature>
<evidence type="ECO:0000256" key="2">
    <source>
        <dbReference type="ARBA" id="ARBA00022692"/>
    </source>
</evidence>
<dbReference type="HAMAP" id="MF_00445">
    <property type="entry name" value="NDH1_NuoN_1"/>
    <property type="match status" value="1"/>
</dbReference>
<dbReference type="GO" id="GO:0016491">
    <property type="term" value="F:oxidoreductase activity"/>
    <property type="evidence" value="ECO:0007669"/>
    <property type="project" value="UniProtKB-KW"/>
</dbReference>
<feature type="transmembrane region" description="Helical" evidence="5">
    <location>
        <begin position="273"/>
        <end position="294"/>
    </location>
</feature>
<feature type="transmembrane region" description="Helical" evidence="5">
    <location>
        <begin position="401"/>
        <end position="425"/>
    </location>
</feature>
<feature type="transmembrane region" description="Helical" evidence="5">
    <location>
        <begin position="106"/>
        <end position="124"/>
    </location>
</feature>
<dbReference type="PANTHER" id="PTHR22773">
    <property type="entry name" value="NADH DEHYDROGENASE"/>
    <property type="match status" value="1"/>
</dbReference>
<dbReference type="EC" id="1.6.5.3" evidence="7"/>
<name>A0A3B0VJU4_9ZZZZ</name>
<gene>
    <name evidence="7" type="ORF">MNBD_DELTA02-1084</name>
</gene>
<feature type="transmembrane region" description="Helical" evidence="5">
    <location>
        <begin position="202"/>
        <end position="223"/>
    </location>
</feature>
<dbReference type="NCBIfam" id="TIGR01770">
    <property type="entry name" value="NDH_I_N"/>
    <property type="match status" value="1"/>
</dbReference>
<feature type="transmembrane region" description="Helical" evidence="5">
    <location>
        <begin position="328"/>
        <end position="349"/>
    </location>
</feature>
<feature type="transmembrane region" description="Helical" evidence="5">
    <location>
        <begin position="370"/>
        <end position="389"/>
    </location>
</feature>
<feature type="domain" description="NADH:quinone oxidoreductase/Mrp antiporter transmembrane" evidence="6">
    <location>
        <begin position="126"/>
        <end position="417"/>
    </location>
</feature>
<dbReference type="AlphaFoldDB" id="A0A3B0VJU4"/>
<feature type="transmembrane region" description="Helical" evidence="5">
    <location>
        <begin position="446"/>
        <end position="465"/>
    </location>
</feature>
<comment type="subcellular location">
    <subcellularLocation>
        <location evidence="1">Membrane</location>
        <topology evidence="1">Multi-pass membrane protein</topology>
    </subcellularLocation>
</comment>
<feature type="transmembrane region" description="Helical" evidence="5">
    <location>
        <begin position="301"/>
        <end position="322"/>
    </location>
</feature>
<proteinExistence type="inferred from homology"/>
<organism evidence="7">
    <name type="scientific">hydrothermal vent metagenome</name>
    <dbReference type="NCBI Taxonomy" id="652676"/>
    <lineage>
        <taxon>unclassified sequences</taxon>
        <taxon>metagenomes</taxon>
        <taxon>ecological metagenomes</taxon>
    </lineage>
</organism>
<dbReference type="EMBL" id="UOEZ01000085">
    <property type="protein sequence ID" value="VAW39302.1"/>
    <property type="molecule type" value="Genomic_DNA"/>
</dbReference>
<dbReference type="InterPro" id="IPR010096">
    <property type="entry name" value="NADH-Q_OxRdtase_suN/2"/>
</dbReference>
<keyword evidence="2 5" id="KW-0812">Transmembrane</keyword>
<evidence type="ECO:0000256" key="5">
    <source>
        <dbReference type="SAM" id="Phobius"/>
    </source>
</evidence>